<comment type="caution">
    <text evidence="1">The sequence shown here is derived from an EMBL/GenBank/DDBJ whole genome shotgun (WGS) entry which is preliminary data.</text>
</comment>
<evidence type="ECO:0000313" key="1">
    <source>
        <dbReference type="EMBL" id="KAH7834477.1"/>
    </source>
</evidence>
<protein>
    <submittedName>
        <fullName evidence="1">Uncharacterized protein</fullName>
    </submittedName>
</protein>
<sequence length="899" mass="104444">MVDAVVSFVVERLGDLLTEQVVSLRGVKDDVEWLRGQLEYLLCFLKDAEEKQDVDNRMHKWISDIRDVAYEAEDIIDDFILKVEAEAKGEAGTPKKMWIKDRFEKYFGSRNKNASLIQQANLYGVGLEINTLKTKLTQIQQNQVTFNIRSIDDAREGSNRMNTIESWLRNERPYKDNEHVVGFKEDADNLMAELVKEVKNRYVISIVGTGGLGKTTIARKLYNTLNTTTKFECYGWVSVSKDYKIQELLRSTIKSFKRPTTKEELELLEKMKEEDLELYLRDYLQGHRYLVVLDDVWDVNAWPSLMRAFPDENNGSRVIMTTRNKVVAEPSNERVYVHELPFLTGEESWELFCSKAFPNYDDEVGNQKSRCPPRFESLAREMACKCRGLPLAIVILGGILRRKKDLDEWLKLKEHMWRHVRDHDSNRVQHIVALSFNDLPYRLKSCFLYLGLFPEDFEIDAKKLCRLWEVEGFIKLDKESFEEEAETYLRELIDRSLIQVAKRNWRRIITCRVHDLLRDFAIEKSKELNFLHIYEGTVLACKSRRLASYCGFQRFVSLDHSDMRLRTLLFFNLEDKNVEIAQLQSLCRKLRLLRVLDLDCCAYNLLKRTGKKRLPDEIGKLMHLRYLGLYGSKITVLSQFIGNLHALQTLELNTNPLSDPIQLPDEICKAKQLRNLIGDFKWPFRVDNLTNLRTLKKVFVVDQMEFNPTDLINLRELYVDYVGEHSNRITLDSIGGLRSLHSLEIAVSSMGTRIPEVDLHPLSHCQHLVQLRLFAKDSNSAVWKLPTEVLPNLKFLFLDASSLTEDPMPILEKYPKLTILVLSNCRPEKLVCTAGGFPQLEILQLRYPVADVEFQVESGGMPVLKGLLIESKYSVATMPDRLRYIPAPDPPFNEWEWAY</sequence>
<gene>
    <name evidence="1" type="ORF">Vadar_016453</name>
</gene>
<organism evidence="1 2">
    <name type="scientific">Vaccinium darrowii</name>
    <dbReference type="NCBI Taxonomy" id="229202"/>
    <lineage>
        <taxon>Eukaryota</taxon>
        <taxon>Viridiplantae</taxon>
        <taxon>Streptophyta</taxon>
        <taxon>Embryophyta</taxon>
        <taxon>Tracheophyta</taxon>
        <taxon>Spermatophyta</taxon>
        <taxon>Magnoliopsida</taxon>
        <taxon>eudicotyledons</taxon>
        <taxon>Gunneridae</taxon>
        <taxon>Pentapetalae</taxon>
        <taxon>asterids</taxon>
        <taxon>Ericales</taxon>
        <taxon>Ericaceae</taxon>
        <taxon>Vaccinioideae</taxon>
        <taxon>Vaccinieae</taxon>
        <taxon>Vaccinium</taxon>
    </lineage>
</organism>
<name>A0ACB7X151_9ERIC</name>
<evidence type="ECO:0000313" key="2">
    <source>
        <dbReference type="Proteomes" id="UP000828048"/>
    </source>
</evidence>
<reference evidence="1 2" key="1">
    <citation type="journal article" date="2021" name="Hortic Res">
        <title>High-quality reference genome and annotation aids understanding of berry development for evergreen blueberry (Vaccinium darrowii).</title>
        <authorList>
            <person name="Yu J."/>
            <person name="Hulse-Kemp A.M."/>
            <person name="Babiker E."/>
            <person name="Staton M."/>
        </authorList>
    </citation>
    <scope>NUCLEOTIDE SEQUENCE [LARGE SCALE GENOMIC DNA]</scope>
    <source>
        <strain evidence="2">cv. NJ 8807/NJ 8810</strain>
        <tissue evidence="1">Young leaf</tissue>
    </source>
</reference>
<proteinExistence type="predicted"/>
<dbReference type="EMBL" id="CM037152">
    <property type="protein sequence ID" value="KAH7834477.1"/>
    <property type="molecule type" value="Genomic_DNA"/>
</dbReference>
<dbReference type="Proteomes" id="UP000828048">
    <property type="component" value="Chromosome 2"/>
</dbReference>
<accession>A0ACB7X151</accession>
<keyword evidence="2" id="KW-1185">Reference proteome</keyword>